<organism evidence="2 3">
    <name type="scientific">Acorus gramineus</name>
    <name type="common">Dwarf sweet flag</name>
    <dbReference type="NCBI Taxonomy" id="55184"/>
    <lineage>
        <taxon>Eukaryota</taxon>
        <taxon>Viridiplantae</taxon>
        <taxon>Streptophyta</taxon>
        <taxon>Embryophyta</taxon>
        <taxon>Tracheophyta</taxon>
        <taxon>Spermatophyta</taxon>
        <taxon>Magnoliopsida</taxon>
        <taxon>Liliopsida</taxon>
        <taxon>Acoraceae</taxon>
        <taxon>Acorus</taxon>
    </lineage>
</organism>
<dbReference type="InterPro" id="IPR025558">
    <property type="entry name" value="DUF4283"/>
</dbReference>
<evidence type="ECO:0000313" key="2">
    <source>
        <dbReference type="EMBL" id="KAK1265419.1"/>
    </source>
</evidence>
<evidence type="ECO:0000313" key="3">
    <source>
        <dbReference type="Proteomes" id="UP001179952"/>
    </source>
</evidence>
<dbReference type="PANTHER" id="PTHR31286">
    <property type="entry name" value="GLYCINE-RICH CELL WALL STRUCTURAL PROTEIN 1.8-LIKE"/>
    <property type="match status" value="1"/>
</dbReference>
<dbReference type="Proteomes" id="UP001179952">
    <property type="component" value="Unassembled WGS sequence"/>
</dbReference>
<sequence>MIRFVLEEDLTHVLEGGPWSMDNRPFVIQRWSRNSKLEFERLSSIPVWIKFPNLPLHFWSTTCIGRIASLVGTPLYLDSPTALKTRTAFARVCVEMEAGCEFPNEVFVEIRNGDRIGVKVIYDWKPIACEHCNTFGHDGALCCKKPHKPLIPILANLSSPSKTSTMDVQAEFVLVKAKKTTMVDNCTNKDELGAPMTPSDGAIKETNSSVVGQANVASKPTPKHLLRLQQDHFQMILVPWNLTLKILQYLLVTCLVMMIKLKCQVLTRWIKQTLKNCPLLIQSIRN</sequence>
<evidence type="ECO:0000259" key="1">
    <source>
        <dbReference type="Pfam" id="PF14111"/>
    </source>
</evidence>
<proteinExistence type="predicted"/>
<reference evidence="2" key="1">
    <citation type="journal article" date="2023" name="Nat. Commun.">
        <title>Diploid and tetraploid genomes of Acorus and the evolution of monocots.</title>
        <authorList>
            <person name="Ma L."/>
            <person name="Liu K.W."/>
            <person name="Li Z."/>
            <person name="Hsiao Y.Y."/>
            <person name="Qi Y."/>
            <person name="Fu T."/>
            <person name="Tang G.D."/>
            <person name="Zhang D."/>
            <person name="Sun W.H."/>
            <person name="Liu D.K."/>
            <person name="Li Y."/>
            <person name="Chen G.Z."/>
            <person name="Liu X.D."/>
            <person name="Liao X.Y."/>
            <person name="Jiang Y.T."/>
            <person name="Yu X."/>
            <person name="Hao Y."/>
            <person name="Huang J."/>
            <person name="Zhao X.W."/>
            <person name="Ke S."/>
            <person name="Chen Y.Y."/>
            <person name="Wu W.L."/>
            <person name="Hsu J.L."/>
            <person name="Lin Y.F."/>
            <person name="Huang M.D."/>
            <person name="Li C.Y."/>
            <person name="Huang L."/>
            <person name="Wang Z.W."/>
            <person name="Zhao X."/>
            <person name="Zhong W.Y."/>
            <person name="Peng D.H."/>
            <person name="Ahmad S."/>
            <person name="Lan S."/>
            <person name="Zhang J.S."/>
            <person name="Tsai W.C."/>
            <person name="Van de Peer Y."/>
            <person name="Liu Z.J."/>
        </authorList>
    </citation>
    <scope>NUCLEOTIDE SEQUENCE</scope>
    <source>
        <strain evidence="2">SCP</strain>
    </source>
</reference>
<comment type="caution">
    <text evidence="2">The sequence shown here is derived from an EMBL/GenBank/DDBJ whole genome shotgun (WGS) entry which is preliminary data.</text>
</comment>
<accession>A0AAV9AMP2</accession>
<gene>
    <name evidence="2" type="ORF">QJS04_geneDACA014350</name>
</gene>
<feature type="domain" description="DUF4283" evidence="1">
    <location>
        <begin position="1"/>
        <end position="37"/>
    </location>
</feature>
<name>A0AAV9AMP2_ACOGR</name>
<protein>
    <recommendedName>
        <fullName evidence="1">DUF4283 domain-containing protein</fullName>
    </recommendedName>
</protein>
<dbReference type="Pfam" id="PF14111">
    <property type="entry name" value="DUF4283"/>
    <property type="match status" value="1"/>
</dbReference>
<dbReference type="EMBL" id="JAUJYN010000008">
    <property type="protein sequence ID" value="KAK1265419.1"/>
    <property type="molecule type" value="Genomic_DNA"/>
</dbReference>
<keyword evidence="3" id="KW-1185">Reference proteome</keyword>
<dbReference type="InterPro" id="IPR040256">
    <property type="entry name" value="At4g02000-like"/>
</dbReference>
<reference evidence="2" key="2">
    <citation type="submission" date="2023-06" db="EMBL/GenBank/DDBJ databases">
        <authorList>
            <person name="Ma L."/>
            <person name="Liu K.-W."/>
            <person name="Li Z."/>
            <person name="Hsiao Y.-Y."/>
            <person name="Qi Y."/>
            <person name="Fu T."/>
            <person name="Tang G."/>
            <person name="Zhang D."/>
            <person name="Sun W.-H."/>
            <person name="Liu D.-K."/>
            <person name="Li Y."/>
            <person name="Chen G.-Z."/>
            <person name="Liu X.-D."/>
            <person name="Liao X.-Y."/>
            <person name="Jiang Y.-T."/>
            <person name="Yu X."/>
            <person name="Hao Y."/>
            <person name="Huang J."/>
            <person name="Zhao X.-W."/>
            <person name="Ke S."/>
            <person name="Chen Y.-Y."/>
            <person name="Wu W.-L."/>
            <person name="Hsu J.-L."/>
            <person name="Lin Y.-F."/>
            <person name="Huang M.-D."/>
            <person name="Li C.-Y."/>
            <person name="Huang L."/>
            <person name="Wang Z.-W."/>
            <person name="Zhao X."/>
            <person name="Zhong W.-Y."/>
            <person name="Peng D.-H."/>
            <person name="Ahmad S."/>
            <person name="Lan S."/>
            <person name="Zhang J.-S."/>
            <person name="Tsai W.-C."/>
            <person name="Van De Peer Y."/>
            <person name="Liu Z.-J."/>
        </authorList>
    </citation>
    <scope>NUCLEOTIDE SEQUENCE</scope>
    <source>
        <strain evidence="2">SCP</strain>
        <tissue evidence="2">Leaves</tissue>
    </source>
</reference>
<dbReference type="PANTHER" id="PTHR31286:SF180">
    <property type="entry name" value="OS10G0362600 PROTEIN"/>
    <property type="match status" value="1"/>
</dbReference>
<dbReference type="AlphaFoldDB" id="A0AAV9AMP2"/>